<reference evidence="1" key="2">
    <citation type="submission" date="2019-01" db="UniProtKB">
        <authorList>
            <consortium name="EnsemblPlants"/>
        </authorList>
    </citation>
    <scope>IDENTIFICATION</scope>
    <source>
        <strain evidence="1">cv. Heinz 1706</strain>
    </source>
</reference>
<name>A0A3Q7FXB9_SOLLC</name>
<dbReference type="AlphaFoldDB" id="A0A3Q7FXB9"/>
<dbReference type="InParanoid" id="A0A3Q7FXB9"/>
<evidence type="ECO:0000313" key="2">
    <source>
        <dbReference type="Proteomes" id="UP000004994"/>
    </source>
</evidence>
<organism evidence="1">
    <name type="scientific">Solanum lycopersicum</name>
    <name type="common">Tomato</name>
    <name type="synonym">Lycopersicon esculentum</name>
    <dbReference type="NCBI Taxonomy" id="4081"/>
    <lineage>
        <taxon>Eukaryota</taxon>
        <taxon>Viridiplantae</taxon>
        <taxon>Streptophyta</taxon>
        <taxon>Embryophyta</taxon>
        <taxon>Tracheophyta</taxon>
        <taxon>Spermatophyta</taxon>
        <taxon>Magnoliopsida</taxon>
        <taxon>eudicotyledons</taxon>
        <taxon>Gunneridae</taxon>
        <taxon>Pentapetalae</taxon>
        <taxon>asterids</taxon>
        <taxon>lamiids</taxon>
        <taxon>Solanales</taxon>
        <taxon>Solanaceae</taxon>
        <taxon>Solanoideae</taxon>
        <taxon>Solaneae</taxon>
        <taxon>Solanum</taxon>
        <taxon>Solanum subgen. Lycopersicon</taxon>
    </lineage>
</organism>
<keyword evidence="2" id="KW-1185">Reference proteome</keyword>
<dbReference type="Proteomes" id="UP000004994">
    <property type="component" value="Chromosome 2"/>
</dbReference>
<accession>A0A3Q7FXB9</accession>
<dbReference type="Gramene" id="Solyc02g089195.1.1">
    <property type="protein sequence ID" value="Solyc02g089195.1.1"/>
    <property type="gene ID" value="Solyc02g089195.1"/>
</dbReference>
<protein>
    <submittedName>
        <fullName evidence="1">Uncharacterized protein</fullName>
    </submittedName>
</protein>
<dbReference type="EnsemblPlants" id="Solyc02g089195.1.1">
    <property type="protein sequence ID" value="Solyc02g089195.1.1"/>
    <property type="gene ID" value="Solyc02g089195.1"/>
</dbReference>
<reference evidence="1" key="1">
    <citation type="journal article" date="2012" name="Nature">
        <title>The tomato genome sequence provides insights into fleshy fruit evolution.</title>
        <authorList>
            <consortium name="Tomato Genome Consortium"/>
        </authorList>
    </citation>
    <scope>NUCLEOTIDE SEQUENCE [LARGE SCALE GENOMIC DNA]</scope>
    <source>
        <strain evidence="1">cv. Heinz 1706</strain>
    </source>
</reference>
<proteinExistence type="predicted"/>
<evidence type="ECO:0000313" key="1">
    <source>
        <dbReference type="EnsemblPlants" id="Solyc02g089195.1.1"/>
    </source>
</evidence>
<sequence>MNFMKHAEIPGGLIYITNVYDHRVLFAIIKKGVELRTGRRFIWLFRSAGTSLTLLLMRVEYTHNNYSLSGIHALG</sequence>